<dbReference type="SUPFAM" id="SSF81296">
    <property type="entry name" value="E set domains"/>
    <property type="match status" value="1"/>
</dbReference>
<keyword evidence="2" id="KW-1133">Transmembrane helix</keyword>
<dbReference type="OrthoDB" id="9795587at2"/>
<dbReference type="AlphaFoldDB" id="A0A9X2H4C9"/>
<dbReference type="InterPro" id="IPR014756">
    <property type="entry name" value="Ig_E-set"/>
</dbReference>
<name>A0A9X2H4C9_9MICO</name>
<dbReference type="GO" id="GO:0008482">
    <property type="term" value="F:sulfite oxidase activity"/>
    <property type="evidence" value="ECO:0007669"/>
    <property type="project" value="TreeGrafter"/>
</dbReference>
<feature type="transmembrane region" description="Helical" evidence="2">
    <location>
        <begin position="94"/>
        <end position="114"/>
    </location>
</feature>
<organism evidence="4 5">
    <name type="scientific">Agromyces terreus</name>
    <dbReference type="NCBI Taxonomy" id="424795"/>
    <lineage>
        <taxon>Bacteria</taxon>
        <taxon>Bacillati</taxon>
        <taxon>Actinomycetota</taxon>
        <taxon>Actinomycetes</taxon>
        <taxon>Micrococcales</taxon>
        <taxon>Microbacteriaceae</taxon>
        <taxon>Agromyces</taxon>
    </lineage>
</organism>
<dbReference type="Gene3D" id="3.90.420.10">
    <property type="entry name" value="Oxidoreductase, molybdopterin-binding domain"/>
    <property type="match status" value="1"/>
</dbReference>
<dbReference type="SUPFAM" id="SSF56524">
    <property type="entry name" value="Oxidoreductase molybdopterin-binding domain"/>
    <property type="match status" value="1"/>
</dbReference>
<dbReference type="PANTHER" id="PTHR19372">
    <property type="entry name" value="SULFITE REDUCTASE"/>
    <property type="match status" value="1"/>
</dbReference>
<gene>
    <name evidence="4" type="ORF">BJ978_000505</name>
</gene>
<feature type="transmembrane region" description="Helical" evidence="2">
    <location>
        <begin position="215"/>
        <end position="236"/>
    </location>
</feature>
<keyword evidence="5" id="KW-1185">Reference proteome</keyword>
<dbReference type="GO" id="GO:0020037">
    <property type="term" value="F:heme binding"/>
    <property type="evidence" value="ECO:0007669"/>
    <property type="project" value="TreeGrafter"/>
</dbReference>
<dbReference type="InterPro" id="IPR036374">
    <property type="entry name" value="OxRdtase_Mopterin-bd_sf"/>
</dbReference>
<feature type="domain" description="Oxidoreductase molybdopterin-binding" evidence="3">
    <location>
        <begin position="289"/>
        <end position="440"/>
    </location>
</feature>
<dbReference type="RefSeq" id="WP_156999796.1">
    <property type="nucleotide sequence ID" value="NZ_BAAANU010000048.1"/>
</dbReference>
<proteinExistence type="predicted"/>
<evidence type="ECO:0000313" key="5">
    <source>
        <dbReference type="Proteomes" id="UP001139722"/>
    </source>
</evidence>
<dbReference type="EMBL" id="JAMZDY010000001">
    <property type="protein sequence ID" value="MCP2369829.1"/>
    <property type="molecule type" value="Genomic_DNA"/>
</dbReference>
<dbReference type="Pfam" id="PF00174">
    <property type="entry name" value="Oxidored_molyb"/>
    <property type="match status" value="1"/>
</dbReference>
<feature type="transmembrane region" description="Helical" evidence="2">
    <location>
        <begin position="145"/>
        <end position="166"/>
    </location>
</feature>
<feature type="region of interest" description="Disordered" evidence="1">
    <location>
        <begin position="1"/>
        <end position="23"/>
    </location>
</feature>
<dbReference type="GO" id="GO:0043546">
    <property type="term" value="F:molybdopterin cofactor binding"/>
    <property type="evidence" value="ECO:0007669"/>
    <property type="project" value="TreeGrafter"/>
</dbReference>
<evidence type="ECO:0000313" key="4">
    <source>
        <dbReference type="EMBL" id="MCP2369829.1"/>
    </source>
</evidence>
<dbReference type="GO" id="GO:0006790">
    <property type="term" value="P:sulfur compound metabolic process"/>
    <property type="evidence" value="ECO:0007669"/>
    <property type="project" value="TreeGrafter"/>
</dbReference>
<dbReference type="InterPro" id="IPR000572">
    <property type="entry name" value="OxRdtase_Mopterin-bd_dom"/>
</dbReference>
<evidence type="ECO:0000256" key="1">
    <source>
        <dbReference type="SAM" id="MobiDB-lite"/>
    </source>
</evidence>
<feature type="region of interest" description="Disordered" evidence="1">
    <location>
        <begin position="183"/>
        <end position="204"/>
    </location>
</feature>
<evidence type="ECO:0000259" key="3">
    <source>
        <dbReference type="Pfam" id="PF00174"/>
    </source>
</evidence>
<feature type="transmembrane region" description="Helical" evidence="2">
    <location>
        <begin position="32"/>
        <end position="59"/>
    </location>
</feature>
<evidence type="ECO:0000256" key="2">
    <source>
        <dbReference type="SAM" id="Phobius"/>
    </source>
</evidence>
<dbReference type="PANTHER" id="PTHR19372:SF7">
    <property type="entry name" value="SULFITE OXIDASE, MITOCHONDRIAL"/>
    <property type="match status" value="1"/>
</dbReference>
<feature type="transmembrane region" description="Helical" evidence="2">
    <location>
        <begin position="121"/>
        <end position="139"/>
    </location>
</feature>
<protein>
    <submittedName>
        <fullName evidence="4">DMSO/TMAO reductase YedYZ molybdopterin-dependent catalytic subunit</fullName>
    </submittedName>
</protein>
<dbReference type="Proteomes" id="UP001139722">
    <property type="component" value="Unassembled WGS sequence"/>
</dbReference>
<keyword evidence="2" id="KW-0812">Transmembrane</keyword>
<comment type="caution">
    <text evidence="4">The sequence shown here is derived from an EMBL/GenBank/DDBJ whole genome shotgun (WGS) entry which is preliminary data.</text>
</comment>
<keyword evidence="2" id="KW-0472">Membrane</keyword>
<accession>A0A9X2H4C9</accession>
<dbReference type="Gene3D" id="2.60.40.650">
    <property type="match status" value="1"/>
</dbReference>
<reference evidence="4" key="1">
    <citation type="submission" date="2022-06" db="EMBL/GenBank/DDBJ databases">
        <title>Sequencing the genomes of 1000 actinobacteria strains.</title>
        <authorList>
            <person name="Klenk H.-P."/>
        </authorList>
    </citation>
    <scope>NUCLEOTIDE SEQUENCE</scope>
    <source>
        <strain evidence="4">DSM 22016</strain>
    </source>
</reference>
<sequence length="564" mass="59382">MEHDQQPAHDPGTADARPTSAADRPRRSRLRWWSLASLAGIVSAGVFLAAAELMAFLVARDGSPILAVGAFVIDIVPQWAKELAIELFGANDKLALLGGLGLAVLVAACISGILQFVRPPLGAVALGVAGALSLAAVVTRTGATPFAWLPPLVGTLAGIAVLHLLVRRLRRWHDAVAVGGVETHADPRGDAPTPPNPAAQAERGRAAASVDRRGFFVLAGIAAASALVVGVGSRVAGAATSSIAAIRKALKLPAPNSTVTIPDGAALDIPGLTPLYTPNEDFYRVDTALTVPSVDPSTWRLVIDGMVGERVELTFDDLVAMGLDEYSITLTCVSNEVGGDLLGTAKWLGVPVRDVLAKAAPSADADMVLSRSVDGFTASTPLSSLTDDGLDAILAVAMNGEPLPLEHGFPVRMVVPGLYGYVSATKWLSELKVTRFDADEAYWTPRGYSAEAPIKLSSRIDTPRLDKAVDAGTTVIAGVAWAQTVGIERVEVKIDDADWQQATLSKPVNADTWVQWFLEWEATSGTHNVTVRAADRDGNLQVEERAPIAPDGSTGWQRRLVRVS</sequence>